<evidence type="ECO:0000256" key="1">
    <source>
        <dbReference type="SAM" id="Phobius"/>
    </source>
</evidence>
<feature type="transmembrane region" description="Helical" evidence="1">
    <location>
        <begin position="53"/>
        <end position="72"/>
    </location>
</feature>
<keyword evidence="1" id="KW-1133">Transmembrane helix</keyword>
<keyword evidence="1" id="KW-0812">Transmembrane</keyword>
<protein>
    <submittedName>
        <fullName evidence="2">Uncharacterized protein</fullName>
    </submittedName>
</protein>
<sequence length="79" mass="8214">MSSQTIPSKKRLGARIVRAFFVGLSVGFAGGFGVYLLALAVNTLQGTSVLNPLAFLLLVLGFTTVASVGIELSKDLAND</sequence>
<name>A0A2R6A5N4_9ARCH</name>
<dbReference type="Proteomes" id="UP000240880">
    <property type="component" value="Unassembled WGS sequence"/>
</dbReference>
<keyword evidence="1" id="KW-0472">Membrane</keyword>
<dbReference type="AlphaFoldDB" id="A0A2R6A5N4"/>
<evidence type="ECO:0000313" key="2">
    <source>
        <dbReference type="EMBL" id="PSN81686.1"/>
    </source>
</evidence>
<accession>A0A2R6A5N4</accession>
<comment type="caution">
    <text evidence="2">The sequence shown here is derived from an EMBL/GenBank/DDBJ whole genome shotgun (WGS) entry which is preliminary data.</text>
</comment>
<organism evidence="2 3">
    <name type="scientific">Candidatus Marsarchaeota G1 archaeon OSP_D</name>
    <dbReference type="NCBI Taxonomy" id="1978155"/>
    <lineage>
        <taxon>Archaea</taxon>
        <taxon>Candidatus Marsarchaeota</taxon>
        <taxon>Candidatus Marsarchaeota group 1</taxon>
    </lineage>
</organism>
<reference evidence="2 3" key="1">
    <citation type="submission" date="2017-04" db="EMBL/GenBank/DDBJ databases">
        <title>Novel microbial lineages endemic to geothermal iron-oxide mats fill important gaps in the evolutionary history of Archaea.</title>
        <authorList>
            <person name="Jay Z.J."/>
            <person name="Beam J.P."/>
            <person name="Dlakic M."/>
            <person name="Rusch D.B."/>
            <person name="Kozubal M.A."/>
            <person name="Inskeep W.P."/>
        </authorList>
    </citation>
    <scope>NUCLEOTIDE SEQUENCE [LARGE SCALE GENOMIC DNA]</scope>
    <source>
        <strain evidence="2">OSP_D</strain>
    </source>
</reference>
<evidence type="ECO:0000313" key="3">
    <source>
        <dbReference type="Proteomes" id="UP000240880"/>
    </source>
</evidence>
<feature type="transmembrane region" description="Helical" evidence="1">
    <location>
        <begin position="20"/>
        <end position="41"/>
    </location>
</feature>
<dbReference type="EMBL" id="NEXC01000187">
    <property type="protein sequence ID" value="PSN81686.1"/>
    <property type="molecule type" value="Genomic_DNA"/>
</dbReference>
<proteinExistence type="predicted"/>
<gene>
    <name evidence="2" type="ORF">B9Q01_10740</name>
</gene>